<organism evidence="2 3">
    <name type="scientific">Cuscuta australis</name>
    <dbReference type="NCBI Taxonomy" id="267555"/>
    <lineage>
        <taxon>Eukaryota</taxon>
        <taxon>Viridiplantae</taxon>
        <taxon>Streptophyta</taxon>
        <taxon>Embryophyta</taxon>
        <taxon>Tracheophyta</taxon>
        <taxon>Spermatophyta</taxon>
        <taxon>Magnoliopsida</taxon>
        <taxon>eudicotyledons</taxon>
        <taxon>Gunneridae</taxon>
        <taxon>Pentapetalae</taxon>
        <taxon>asterids</taxon>
        <taxon>lamiids</taxon>
        <taxon>Solanales</taxon>
        <taxon>Convolvulaceae</taxon>
        <taxon>Cuscuteae</taxon>
        <taxon>Cuscuta</taxon>
        <taxon>Cuscuta subgen. Grammica</taxon>
        <taxon>Cuscuta sect. Cleistogrammica</taxon>
    </lineage>
</organism>
<protein>
    <recommendedName>
        <fullName evidence="1">Transcription factor IIIC subunit Tfc1/Sfc1 triple barrel domain-containing protein</fullName>
    </recommendedName>
</protein>
<evidence type="ECO:0000259" key="1">
    <source>
        <dbReference type="Pfam" id="PF17682"/>
    </source>
</evidence>
<proteinExistence type="predicted"/>
<keyword evidence="3" id="KW-1185">Reference proteome</keyword>
<dbReference type="InterPro" id="IPR041499">
    <property type="entry name" value="Tfc1/Sfc1_N"/>
</dbReference>
<feature type="domain" description="Transcription factor IIIC subunit Tfc1/Sfc1 triple barrel" evidence="1">
    <location>
        <begin position="21"/>
        <end position="176"/>
    </location>
</feature>
<evidence type="ECO:0000313" key="3">
    <source>
        <dbReference type="Proteomes" id="UP000249390"/>
    </source>
</evidence>
<dbReference type="Gene3D" id="3.30.200.160">
    <property type="entry name" value="TFIIIC, subcomplex tauA, subunit Sfc1, barrel domain"/>
    <property type="match status" value="1"/>
</dbReference>
<dbReference type="AlphaFoldDB" id="A0A328DRD5"/>
<dbReference type="Pfam" id="PF17682">
    <property type="entry name" value="Tau95_N"/>
    <property type="match status" value="1"/>
</dbReference>
<dbReference type="GO" id="GO:0001002">
    <property type="term" value="F:RNA polymerase III type 1 promoter sequence-specific DNA binding"/>
    <property type="evidence" value="ECO:0007669"/>
    <property type="project" value="TreeGrafter"/>
</dbReference>
<dbReference type="GO" id="GO:0000127">
    <property type="term" value="C:transcription factor TFIIIC complex"/>
    <property type="evidence" value="ECO:0007669"/>
    <property type="project" value="InterPro"/>
</dbReference>
<sequence>MGIIKDGSISGILPGSNKVFAVHYPAYPSSLQRAVETLGGSDAIAKARSSQTNRLELRFRPEDPYSHPAFGKLKLSRSFLLKITREKVMDSENADTNCRSSESSSSVGLVNIEQNESHPEFSKASKQANQTKTISADSCEHVEGRKEEALKPHLSVDIVAQVAEAYHFNGMVDYQHVIAVHADVARRKKRKWDELEPSLEKSSLIDVEQDDLMILVPQLFSMKEMPENIVLKASGILSSKKKQVGVVQQRWEMEIEPCLAIDFNNRDILILIACGGMNTRMGVAESCI</sequence>
<dbReference type="InterPro" id="IPR042536">
    <property type="entry name" value="TFIIIC_tauA_Sfc1"/>
</dbReference>
<dbReference type="GO" id="GO:0001003">
    <property type="term" value="F:RNA polymerase III type 2 promoter sequence-specific DNA binding"/>
    <property type="evidence" value="ECO:0007669"/>
    <property type="project" value="TreeGrafter"/>
</dbReference>
<dbReference type="Proteomes" id="UP000249390">
    <property type="component" value="Unassembled WGS sequence"/>
</dbReference>
<dbReference type="PANTHER" id="PTHR13230:SF5">
    <property type="entry name" value="GENERAL TRANSCRIPTION FACTOR 3C POLYPEPTIDE 5"/>
    <property type="match status" value="1"/>
</dbReference>
<reference evidence="2 3" key="1">
    <citation type="submission" date="2018-06" db="EMBL/GenBank/DDBJ databases">
        <title>The Genome of Cuscuta australis (Dodder) Provides Insight into the Evolution of Plant Parasitism.</title>
        <authorList>
            <person name="Liu H."/>
        </authorList>
    </citation>
    <scope>NUCLEOTIDE SEQUENCE [LARGE SCALE GENOMIC DNA]</scope>
    <source>
        <strain evidence="3">cv. Yunnan</strain>
        <tissue evidence="2">Vines</tissue>
    </source>
</reference>
<evidence type="ECO:0000313" key="2">
    <source>
        <dbReference type="EMBL" id="RAL48257.1"/>
    </source>
</evidence>
<name>A0A328DRD5_9ASTE</name>
<gene>
    <name evidence="2" type="ORF">DM860_005681</name>
</gene>
<dbReference type="PANTHER" id="PTHR13230">
    <property type="entry name" value="GENERAL TRANSCRIPTION FACTOR IIIC, POLYPEPTIDE 5"/>
    <property type="match status" value="1"/>
</dbReference>
<dbReference type="EMBL" id="NQVE01000098">
    <property type="protein sequence ID" value="RAL48257.1"/>
    <property type="molecule type" value="Genomic_DNA"/>
</dbReference>
<dbReference type="InterPro" id="IPR040454">
    <property type="entry name" value="TF_IIIC_Tfc1/Sfc1"/>
</dbReference>
<dbReference type="GO" id="GO:0006384">
    <property type="term" value="P:transcription initiation at RNA polymerase III promoter"/>
    <property type="evidence" value="ECO:0007669"/>
    <property type="project" value="InterPro"/>
</dbReference>
<comment type="caution">
    <text evidence="2">The sequence shown here is derived from an EMBL/GenBank/DDBJ whole genome shotgun (WGS) entry which is preliminary data.</text>
</comment>
<accession>A0A328DRD5</accession>